<dbReference type="GO" id="GO:0000329">
    <property type="term" value="C:fungal-type vacuole membrane"/>
    <property type="evidence" value="ECO:0007669"/>
    <property type="project" value="InterPro"/>
</dbReference>
<dbReference type="AlphaFoldDB" id="A0A2S4PVL0"/>
<keyword evidence="5" id="KW-1185">Reference proteome</keyword>
<evidence type="ECO:0000256" key="1">
    <source>
        <dbReference type="SAM" id="MobiDB-lite"/>
    </source>
</evidence>
<keyword evidence="2" id="KW-1133">Transmembrane helix</keyword>
<feature type="compositionally biased region" description="Low complexity" evidence="1">
    <location>
        <begin position="7"/>
        <end position="18"/>
    </location>
</feature>
<comment type="caution">
    <text evidence="4">The sequence shown here is derived from an EMBL/GenBank/DDBJ whole genome shotgun (WGS) entry which is preliminary data.</text>
</comment>
<gene>
    <name evidence="4" type="ORF">EPUL_003745</name>
</gene>
<organism evidence="4 5">
    <name type="scientific">Erysiphe pulchra</name>
    <dbReference type="NCBI Taxonomy" id="225359"/>
    <lineage>
        <taxon>Eukaryota</taxon>
        <taxon>Fungi</taxon>
        <taxon>Dikarya</taxon>
        <taxon>Ascomycota</taxon>
        <taxon>Pezizomycotina</taxon>
        <taxon>Leotiomycetes</taxon>
        <taxon>Erysiphales</taxon>
        <taxon>Erysiphaceae</taxon>
        <taxon>Erysiphe</taxon>
    </lineage>
</organism>
<accession>A0A2S4PVL0</accession>
<dbReference type="EMBL" id="PEDP01000420">
    <property type="protein sequence ID" value="POS86060.1"/>
    <property type="molecule type" value="Genomic_DNA"/>
</dbReference>
<name>A0A2S4PVL0_9PEZI</name>
<dbReference type="Pfam" id="PF26174">
    <property type="entry name" value="LEA-2_1"/>
    <property type="match status" value="1"/>
</dbReference>
<dbReference type="PANTHER" id="PTHR35895">
    <property type="entry name" value="CHROMOSOME 16, WHOLE GENOME SHOTGUN SEQUENCE"/>
    <property type="match status" value="1"/>
</dbReference>
<feature type="region of interest" description="Disordered" evidence="1">
    <location>
        <begin position="1"/>
        <end position="57"/>
    </location>
</feature>
<feature type="transmembrane region" description="Helical" evidence="2">
    <location>
        <begin position="64"/>
        <end position="87"/>
    </location>
</feature>
<evidence type="ECO:0000259" key="3">
    <source>
        <dbReference type="Pfam" id="PF22786"/>
    </source>
</evidence>
<dbReference type="InterPro" id="IPR055011">
    <property type="entry name" value="Tag1_C"/>
</dbReference>
<feature type="compositionally biased region" description="Basic and acidic residues" evidence="1">
    <location>
        <begin position="32"/>
        <end position="42"/>
    </location>
</feature>
<keyword evidence="2" id="KW-0812">Transmembrane</keyword>
<feature type="domain" description="Tag1 C-terminal" evidence="3">
    <location>
        <begin position="454"/>
        <end position="491"/>
    </location>
</feature>
<dbReference type="InterPro" id="IPR046368">
    <property type="entry name" value="Tag1"/>
</dbReference>
<proteinExistence type="predicted"/>
<dbReference type="OrthoDB" id="5596576at2759"/>
<feature type="compositionally biased region" description="Polar residues" evidence="1">
    <location>
        <begin position="19"/>
        <end position="31"/>
    </location>
</feature>
<sequence length="738" mass="83441">MLDEQPSRILKSSSRSSIDFNESQPLLLQTDHNQRYDGSHDSDSDENENLRRSGKSSRKEASRWPTLISIIVTVSLTIAILLLMFIAPSFIEEYAKQAVSIKPTKLSVDSFTSTGLKARVQADFRVDASQVSNKYLRNFGKLSTLIAKEVGSDQSEVQVFLPDYDNLLICTVTVPKIQVDIRDDHNTPLDFLIDMVLEDKNGIQIIANKWLEGGLDRIQILAKAKITLKSGMFSLPAQPISKFLVFEGNDFPKIPHYNIDKLNFNEISIPSSGINGLAIDASVFIDYNQIIELDIPALRFEILVQGCGVGNFIQLISIRTDFTHLYPRLGSLFQVKGIITELPQPLLQTCPESELSPLENLISNYVHGNNVTVLIRGSNSPSQRVPDWISEIFSKIRVPLTLPSHKYHGLIRNFTISDINFKLPDLFAEPDSDKASPKLSGHLEAIADIPKEINFNMSVSQARASVDVLYKESKFGELDLHEWQKVNSHARRPLRFRENVSVGLEEQNIFDDIPPEKFEECRYDITTESLNSAIQNGVIDLATKYGNDAKGPAFPFRPFTENGKQLWPNSAKIMDLNSFKKELNQNPDVLFQEFKFRSLGLMVLMTEIYSLHEIAQCLDHNQTCFYNMLMSLKDKLSSNQKDPDYSLMTELVIREKQIVDLNQQLAETNQVVVDLMIRGRNLSAPILENSGTPSTQYTEKGTKIERSARVDDPDQFFDEVGKDKLDFDGWRLGVKARL</sequence>
<evidence type="ECO:0000256" key="2">
    <source>
        <dbReference type="SAM" id="Phobius"/>
    </source>
</evidence>
<keyword evidence="2" id="KW-0472">Membrane</keyword>
<protein>
    <recommendedName>
        <fullName evidence="3">Tag1 C-terminal domain-containing protein</fullName>
    </recommendedName>
</protein>
<dbReference type="Pfam" id="PF22786">
    <property type="entry name" value="Tag1_C"/>
    <property type="match status" value="1"/>
</dbReference>
<evidence type="ECO:0000313" key="4">
    <source>
        <dbReference type="EMBL" id="POS86060.1"/>
    </source>
</evidence>
<dbReference type="PANTHER" id="PTHR35895:SF3">
    <property type="entry name" value="PRE-RRNA PROCESSING PROTEIN"/>
    <property type="match status" value="1"/>
</dbReference>
<reference evidence="4 5" key="1">
    <citation type="submission" date="2017-10" db="EMBL/GenBank/DDBJ databases">
        <title>Development of genomic resources for the powdery mildew, Erysiphe pulchra.</title>
        <authorList>
            <person name="Wadl P.A."/>
            <person name="Mack B.M."/>
            <person name="Moore G."/>
            <person name="Beltz S.B."/>
        </authorList>
    </citation>
    <scope>NUCLEOTIDE SEQUENCE [LARGE SCALE GENOMIC DNA]</scope>
    <source>
        <strain evidence="4">Cflorida</strain>
    </source>
</reference>
<evidence type="ECO:0000313" key="5">
    <source>
        <dbReference type="Proteomes" id="UP000237438"/>
    </source>
</evidence>
<dbReference type="Proteomes" id="UP000237438">
    <property type="component" value="Unassembled WGS sequence"/>
</dbReference>